<organism evidence="1 2">
    <name type="scientific">Candidatus Wildermuthbacteria bacterium RIFCSPHIGHO2_12_FULL_40_12</name>
    <dbReference type="NCBI Taxonomy" id="1802457"/>
    <lineage>
        <taxon>Bacteria</taxon>
        <taxon>Candidatus Wildermuthiibacteriota</taxon>
    </lineage>
</organism>
<sequence>MVLNILDYTDTGFGSPDLDRRRIRLLPSIFYHKKKIPYTEAGDTKAKSKVQRIQKVKATKAQALIGGDESGIIRVPAIAEPAVAPAPGAATPAEATDTQIAIRVMVDSSPEEDIFPLPFFWDKVGVLQKVIKKVSVENRFSFELLAKLITLDNLTILLVRGKIEFDFFGTPLKLSSLDVLLDLPSVWNERTDIEVDEMLDLSDFGKSMKNSS</sequence>
<name>A0A1G2RET9_9BACT</name>
<evidence type="ECO:0000313" key="1">
    <source>
        <dbReference type="EMBL" id="OHA71364.1"/>
    </source>
</evidence>
<gene>
    <name evidence="1" type="ORF">A3F15_03005</name>
</gene>
<dbReference type="AlphaFoldDB" id="A0A1G2RET9"/>
<comment type="caution">
    <text evidence="1">The sequence shown here is derived from an EMBL/GenBank/DDBJ whole genome shotgun (WGS) entry which is preliminary data.</text>
</comment>
<dbReference type="Proteomes" id="UP000177078">
    <property type="component" value="Unassembled WGS sequence"/>
</dbReference>
<protein>
    <submittedName>
        <fullName evidence="1">Uncharacterized protein</fullName>
    </submittedName>
</protein>
<reference evidence="1 2" key="1">
    <citation type="journal article" date="2016" name="Nat. Commun.">
        <title>Thousands of microbial genomes shed light on interconnected biogeochemical processes in an aquifer system.</title>
        <authorList>
            <person name="Anantharaman K."/>
            <person name="Brown C.T."/>
            <person name="Hug L.A."/>
            <person name="Sharon I."/>
            <person name="Castelle C.J."/>
            <person name="Probst A.J."/>
            <person name="Thomas B.C."/>
            <person name="Singh A."/>
            <person name="Wilkins M.J."/>
            <person name="Karaoz U."/>
            <person name="Brodie E.L."/>
            <person name="Williams K.H."/>
            <person name="Hubbard S.S."/>
            <person name="Banfield J.F."/>
        </authorList>
    </citation>
    <scope>NUCLEOTIDE SEQUENCE [LARGE SCALE GENOMIC DNA]</scope>
</reference>
<accession>A0A1G2RET9</accession>
<proteinExistence type="predicted"/>
<evidence type="ECO:0000313" key="2">
    <source>
        <dbReference type="Proteomes" id="UP000177078"/>
    </source>
</evidence>
<dbReference type="EMBL" id="MHUC01000003">
    <property type="protein sequence ID" value="OHA71364.1"/>
    <property type="molecule type" value="Genomic_DNA"/>
</dbReference>